<dbReference type="Proteomes" id="UP000070319">
    <property type="component" value="Unassembled WGS sequence"/>
</dbReference>
<dbReference type="AlphaFoldDB" id="A0A139LT01"/>
<comment type="caution">
    <text evidence="1">The sequence shown here is derived from an EMBL/GenBank/DDBJ whole genome shotgun (WGS) entry which is preliminary data.</text>
</comment>
<name>A0A139LT01_9BACE</name>
<organism evidence="1">
    <name type="scientific">Bacteroides intestinalis</name>
    <dbReference type="NCBI Taxonomy" id="329854"/>
    <lineage>
        <taxon>Bacteria</taxon>
        <taxon>Pseudomonadati</taxon>
        <taxon>Bacteroidota</taxon>
        <taxon>Bacteroidia</taxon>
        <taxon>Bacteroidales</taxon>
        <taxon>Bacteroidaceae</taxon>
        <taxon>Bacteroides</taxon>
    </lineage>
</organism>
<protein>
    <submittedName>
        <fullName evidence="1">Uncharacterized protein</fullName>
    </submittedName>
</protein>
<dbReference type="EMBL" id="LTDF01000044">
    <property type="protein sequence ID" value="KXT54568.1"/>
    <property type="molecule type" value="Genomic_DNA"/>
</dbReference>
<proteinExistence type="predicted"/>
<gene>
    <name evidence="1" type="ORF">HMPREF2531_00739</name>
</gene>
<reference evidence="1 2" key="1">
    <citation type="submission" date="2016-02" db="EMBL/GenBank/DDBJ databases">
        <authorList>
            <person name="Wen L."/>
            <person name="He K."/>
            <person name="Yang H."/>
        </authorList>
    </citation>
    <scope>NUCLEOTIDE SEQUENCE [LARGE SCALE GENOMIC DNA]</scope>
    <source>
        <strain evidence="1 2">KLE1704</strain>
    </source>
</reference>
<evidence type="ECO:0000313" key="2">
    <source>
        <dbReference type="Proteomes" id="UP000070319"/>
    </source>
</evidence>
<sequence length="39" mass="4589">MIKNPPSFFILRVSVFNPVILKKTLTLSFQKHCPFFTFT</sequence>
<evidence type="ECO:0000313" key="1">
    <source>
        <dbReference type="EMBL" id="KXT54568.1"/>
    </source>
</evidence>
<accession>A0A139LT01</accession>